<reference evidence="1 2" key="1">
    <citation type="submission" date="2019-05" db="EMBL/GenBank/DDBJ databases">
        <title>Another draft genome of Portunus trituberculatus and its Hox gene families provides insights of decapod evolution.</title>
        <authorList>
            <person name="Jeong J.-H."/>
            <person name="Song I."/>
            <person name="Kim S."/>
            <person name="Choi T."/>
            <person name="Kim D."/>
            <person name="Ryu S."/>
            <person name="Kim W."/>
        </authorList>
    </citation>
    <scope>NUCLEOTIDE SEQUENCE [LARGE SCALE GENOMIC DNA]</scope>
    <source>
        <tissue evidence="1">Muscle</tissue>
    </source>
</reference>
<sequence>MSLVSCHLSPLAPLCRSLRAVAFLAVPSCPTFTRSPVECERRSLGCLAEEEEEEGEEEEGESLNVHLRRHPSFVFLRPRK</sequence>
<proteinExistence type="predicted"/>
<comment type="caution">
    <text evidence="1">The sequence shown here is derived from an EMBL/GenBank/DDBJ whole genome shotgun (WGS) entry which is preliminary data.</text>
</comment>
<name>A0A5B7DDA7_PORTR</name>
<keyword evidence="2" id="KW-1185">Reference proteome</keyword>
<evidence type="ECO:0000313" key="2">
    <source>
        <dbReference type="Proteomes" id="UP000324222"/>
    </source>
</evidence>
<dbReference type="EMBL" id="VSRR010000751">
    <property type="protein sequence ID" value="MPC19219.1"/>
    <property type="molecule type" value="Genomic_DNA"/>
</dbReference>
<dbReference type="AlphaFoldDB" id="A0A5B7DDA7"/>
<accession>A0A5B7DDA7</accession>
<evidence type="ECO:0000313" key="1">
    <source>
        <dbReference type="EMBL" id="MPC19219.1"/>
    </source>
</evidence>
<dbReference type="Proteomes" id="UP000324222">
    <property type="component" value="Unassembled WGS sequence"/>
</dbReference>
<protein>
    <submittedName>
        <fullName evidence="1">Uncharacterized protein</fullName>
    </submittedName>
</protein>
<organism evidence="1 2">
    <name type="scientific">Portunus trituberculatus</name>
    <name type="common">Swimming crab</name>
    <name type="synonym">Neptunus trituberculatus</name>
    <dbReference type="NCBI Taxonomy" id="210409"/>
    <lineage>
        <taxon>Eukaryota</taxon>
        <taxon>Metazoa</taxon>
        <taxon>Ecdysozoa</taxon>
        <taxon>Arthropoda</taxon>
        <taxon>Crustacea</taxon>
        <taxon>Multicrustacea</taxon>
        <taxon>Malacostraca</taxon>
        <taxon>Eumalacostraca</taxon>
        <taxon>Eucarida</taxon>
        <taxon>Decapoda</taxon>
        <taxon>Pleocyemata</taxon>
        <taxon>Brachyura</taxon>
        <taxon>Eubrachyura</taxon>
        <taxon>Portunoidea</taxon>
        <taxon>Portunidae</taxon>
        <taxon>Portuninae</taxon>
        <taxon>Portunus</taxon>
    </lineage>
</organism>
<gene>
    <name evidence="1" type="ORF">E2C01_012130</name>
</gene>